<dbReference type="OrthoDB" id="1641132at2759"/>
<evidence type="ECO:0000256" key="3">
    <source>
        <dbReference type="ARBA" id="ARBA00022989"/>
    </source>
</evidence>
<name>A0A4Q4T7B8_9PEZI</name>
<dbReference type="InterPro" id="IPR025423">
    <property type="entry name" value="TMEM205-like"/>
</dbReference>
<dbReference type="Proteomes" id="UP000293360">
    <property type="component" value="Unassembled WGS sequence"/>
</dbReference>
<sequence length="202" mass="22578">MIDLLQYLPPLAGLLGPLHLIAYSTLLGTELYQTFVNTKVCYNALPRTAFTTLQKRVFPVYFRGQTLLLLLTAVTVPASGPFSLMANEANWIPFTIAGATALLNLIVYGPRTQRIMVERIHQETRDKRIFNGITTPSAEMRKLNRLFARNHAMSIHLNLISIGAMIYWGCPTPLIWKVPLAITAFFSFCFSSSSSSPLRSLV</sequence>
<reference evidence="7 8" key="1">
    <citation type="submission" date="2018-06" db="EMBL/GenBank/DDBJ databases">
        <title>Complete Genomes of Monosporascus.</title>
        <authorList>
            <person name="Robinson A.J."/>
            <person name="Natvig D.O."/>
        </authorList>
    </citation>
    <scope>NUCLEOTIDE SEQUENCE [LARGE SCALE GENOMIC DNA]</scope>
    <source>
        <strain evidence="7 8">CBS 110550</strain>
    </source>
</reference>
<proteinExistence type="predicted"/>
<dbReference type="AlphaFoldDB" id="A0A4Q4T7B8"/>
<keyword evidence="2 5" id="KW-0812">Transmembrane</keyword>
<dbReference type="PANTHER" id="PTHR23241">
    <property type="entry name" value="LATE EMBRYOGENESIS ABUNDANT PLANTS LEA-RELATED"/>
    <property type="match status" value="1"/>
</dbReference>
<protein>
    <recommendedName>
        <fullName evidence="6">TMEM205-like domain-containing protein</fullName>
    </recommendedName>
</protein>
<keyword evidence="4 5" id="KW-0472">Membrane</keyword>
<keyword evidence="3 5" id="KW-1133">Transmembrane helix</keyword>
<dbReference type="InterPro" id="IPR053009">
    <property type="entry name" value="Xanthocillin_Biosynth-Assoc"/>
</dbReference>
<dbReference type="PANTHER" id="PTHR23241:SF102">
    <property type="entry name" value="LD23009P"/>
    <property type="match status" value="1"/>
</dbReference>
<evidence type="ECO:0000256" key="1">
    <source>
        <dbReference type="ARBA" id="ARBA00004370"/>
    </source>
</evidence>
<dbReference type="Pfam" id="PF13664">
    <property type="entry name" value="DUF4149"/>
    <property type="match status" value="1"/>
</dbReference>
<gene>
    <name evidence="7" type="ORF">DL764_006713</name>
</gene>
<dbReference type="EMBL" id="QJNU01000407">
    <property type="protein sequence ID" value="RYO99788.1"/>
    <property type="molecule type" value="Genomic_DNA"/>
</dbReference>
<comment type="subcellular location">
    <subcellularLocation>
        <location evidence="1">Membrane</location>
    </subcellularLocation>
</comment>
<feature type="transmembrane region" description="Helical" evidence="5">
    <location>
        <begin position="91"/>
        <end position="109"/>
    </location>
</feature>
<dbReference type="GO" id="GO:0016020">
    <property type="term" value="C:membrane"/>
    <property type="evidence" value="ECO:0007669"/>
    <property type="project" value="UniProtKB-SubCell"/>
</dbReference>
<keyword evidence="8" id="KW-1185">Reference proteome</keyword>
<evidence type="ECO:0000256" key="5">
    <source>
        <dbReference type="SAM" id="Phobius"/>
    </source>
</evidence>
<evidence type="ECO:0000259" key="6">
    <source>
        <dbReference type="Pfam" id="PF13664"/>
    </source>
</evidence>
<feature type="transmembrane region" description="Helical" evidence="5">
    <location>
        <begin position="60"/>
        <end position="79"/>
    </location>
</feature>
<evidence type="ECO:0000256" key="2">
    <source>
        <dbReference type="ARBA" id="ARBA00022692"/>
    </source>
</evidence>
<evidence type="ECO:0000256" key="4">
    <source>
        <dbReference type="ARBA" id="ARBA00023136"/>
    </source>
</evidence>
<evidence type="ECO:0000313" key="7">
    <source>
        <dbReference type="EMBL" id="RYO99788.1"/>
    </source>
</evidence>
<comment type="caution">
    <text evidence="7">The sequence shown here is derived from an EMBL/GenBank/DDBJ whole genome shotgun (WGS) entry which is preliminary data.</text>
</comment>
<accession>A0A4Q4T7B8</accession>
<organism evidence="7 8">
    <name type="scientific">Monosporascus ibericus</name>
    <dbReference type="NCBI Taxonomy" id="155417"/>
    <lineage>
        <taxon>Eukaryota</taxon>
        <taxon>Fungi</taxon>
        <taxon>Dikarya</taxon>
        <taxon>Ascomycota</taxon>
        <taxon>Pezizomycotina</taxon>
        <taxon>Sordariomycetes</taxon>
        <taxon>Xylariomycetidae</taxon>
        <taxon>Xylariales</taxon>
        <taxon>Xylariales incertae sedis</taxon>
        <taxon>Monosporascus</taxon>
    </lineage>
</organism>
<feature type="transmembrane region" description="Helical" evidence="5">
    <location>
        <begin position="150"/>
        <end position="168"/>
    </location>
</feature>
<feature type="domain" description="TMEM205-like" evidence="6">
    <location>
        <begin position="22"/>
        <end position="120"/>
    </location>
</feature>
<evidence type="ECO:0000313" key="8">
    <source>
        <dbReference type="Proteomes" id="UP000293360"/>
    </source>
</evidence>